<evidence type="ECO:0000256" key="8">
    <source>
        <dbReference type="ARBA" id="ARBA00023136"/>
    </source>
</evidence>
<keyword evidence="6 9" id="KW-1133">Transmembrane helix</keyword>
<evidence type="ECO:0000256" key="7">
    <source>
        <dbReference type="ARBA" id="ARBA00023010"/>
    </source>
</evidence>
<keyword evidence="2 9" id="KW-0813">Transport</keyword>
<evidence type="ECO:0000256" key="6">
    <source>
        <dbReference type="ARBA" id="ARBA00022989"/>
    </source>
</evidence>
<dbReference type="InterPro" id="IPR003369">
    <property type="entry name" value="TatA/B/E"/>
</dbReference>
<evidence type="ECO:0000313" key="10">
    <source>
        <dbReference type="EMBL" id="MBF4763566.1"/>
    </source>
</evidence>
<evidence type="ECO:0000256" key="5">
    <source>
        <dbReference type="ARBA" id="ARBA00022927"/>
    </source>
</evidence>
<dbReference type="GO" id="GO:0033281">
    <property type="term" value="C:TAT protein transport complex"/>
    <property type="evidence" value="ECO:0007669"/>
    <property type="project" value="UniProtKB-UniRule"/>
</dbReference>
<dbReference type="NCBIfam" id="TIGR01411">
    <property type="entry name" value="tatAE"/>
    <property type="match status" value="1"/>
</dbReference>
<evidence type="ECO:0000256" key="9">
    <source>
        <dbReference type="HAMAP-Rule" id="MF_00236"/>
    </source>
</evidence>
<evidence type="ECO:0000256" key="2">
    <source>
        <dbReference type="ARBA" id="ARBA00022448"/>
    </source>
</evidence>
<keyword evidence="8 9" id="KW-0472">Membrane</keyword>
<dbReference type="Proteomes" id="UP000640489">
    <property type="component" value="Unassembled WGS sequence"/>
</dbReference>
<evidence type="ECO:0000313" key="11">
    <source>
        <dbReference type="Proteomes" id="UP000640489"/>
    </source>
</evidence>
<comment type="subcellular location">
    <subcellularLocation>
        <location evidence="1 9">Cell membrane</location>
        <topology evidence="1 9">Single-pass membrane protein</topology>
    </subcellularLocation>
</comment>
<keyword evidence="5 9" id="KW-0653">Protein transport</keyword>
<gene>
    <name evidence="9 10" type="primary">tatA</name>
    <name evidence="10" type="ORF">ISU07_10540</name>
</gene>
<dbReference type="AlphaFoldDB" id="A0A930VFD3"/>
<dbReference type="GO" id="GO:0008320">
    <property type="term" value="F:protein transmembrane transporter activity"/>
    <property type="evidence" value="ECO:0007669"/>
    <property type="project" value="UniProtKB-UniRule"/>
</dbReference>
<keyword evidence="4 9" id="KW-0812">Transmembrane</keyword>
<sequence>MDVGAPELILLLVVLVLLFGAKKLPELARGSGRALRIFKQEVNAKDEAPEQDA</sequence>
<dbReference type="PANTHER" id="PTHR42982:SF8">
    <property type="entry name" value="SEC-INDEPENDENT PROTEIN TRANSLOCASE PROTEIN TATA"/>
    <property type="match status" value="1"/>
</dbReference>
<dbReference type="EMBL" id="JADKPN010000005">
    <property type="protein sequence ID" value="MBF4763566.1"/>
    <property type="molecule type" value="Genomic_DNA"/>
</dbReference>
<evidence type="ECO:0000256" key="3">
    <source>
        <dbReference type="ARBA" id="ARBA00022475"/>
    </source>
</evidence>
<keyword evidence="11" id="KW-1185">Reference proteome</keyword>
<dbReference type="RefSeq" id="WP_194706752.1">
    <property type="nucleotide sequence ID" value="NZ_JADKPN010000005.1"/>
</dbReference>
<comment type="similarity">
    <text evidence="9">Belongs to the TatA/E family.</text>
</comment>
<dbReference type="GO" id="GO:0043953">
    <property type="term" value="P:protein transport by the Tat complex"/>
    <property type="evidence" value="ECO:0007669"/>
    <property type="project" value="UniProtKB-UniRule"/>
</dbReference>
<dbReference type="PANTHER" id="PTHR42982">
    <property type="entry name" value="SEC-INDEPENDENT PROTEIN TRANSLOCASE PROTEIN TATA"/>
    <property type="match status" value="1"/>
</dbReference>
<keyword evidence="7 9" id="KW-0811">Translocation</keyword>
<comment type="caution">
    <text evidence="10">The sequence shown here is derived from an EMBL/GenBank/DDBJ whole genome shotgun (WGS) entry which is preliminary data.</text>
</comment>
<dbReference type="Gene3D" id="1.20.5.3310">
    <property type="match status" value="1"/>
</dbReference>
<dbReference type="Pfam" id="PF02416">
    <property type="entry name" value="TatA_B_E"/>
    <property type="match status" value="1"/>
</dbReference>
<dbReference type="InterPro" id="IPR006312">
    <property type="entry name" value="TatA/E"/>
</dbReference>
<evidence type="ECO:0000256" key="1">
    <source>
        <dbReference type="ARBA" id="ARBA00004162"/>
    </source>
</evidence>
<accession>A0A930VFD3</accession>
<proteinExistence type="inferred from homology"/>
<name>A0A930VFD3_9ACTN</name>
<comment type="subunit">
    <text evidence="9">The Tat system comprises two distinct complexes: a TatABC complex, containing multiple copies of TatA, TatB and TatC subunits, and a separate TatA complex, containing only TatA subunits. Substrates initially bind to the TatABC complex, which probably triggers association of the separate TatA complex to form the active translocon.</text>
</comment>
<comment type="function">
    <text evidence="9">Part of the twin-arginine translocation (Tat) system that transports large folded proteins containing a characteristic twin-arginine motif in their signal peptide across membranes. TatA could form the protein-conducting channel of the Tat system.</text>
</comment>
<dbReference type="HAMAP" id="MF_00236">
    <property type="entry name" value="TatA_E"/>
    <property type="match status" value="1"/>
</dbReference>
<reference evidence="10" key="1">
    <citation type="submission" date="2020-11" db="EMBL/GenBank/DDBJ databases">
        <title>Nocardioides sp. nov., isolated from Soil of Cynanchum wilfordii Hemsley rhizosphere.</title>
        <authorList>
            <person name="Lee J.-S."/>
            <person name="Suh M.K."/>
            <person name="Kim J.-S."/>
        </authorList>
    </citation>
    <scope>NUCLEOTIDE SEQUENCE</scope>
    <source>
        <strain evidence="10">KCTC 19275</strain>
    </source>
</reference>
<protein>
    <recommendedName>
        <fullName evidence="9">Sec-independent protein translocase protein TatA</fullName>
    </recommendedName>
</protein>
<keyword evidence="3 9" id="KW-1003">Cell membrane</keyword>
<evidence type="ECO:0000256" key="4">
    <source>
        <dbReference type="ARBA" id="ARBA00022692"/>
    </source>
</evidence>
<organism evidence="10 11">
    <name type="scientific">Nocardioides islandensis</name>
    <dbReference type="NCBI Taxonomy" id="433663"/>
    <lineage>
        <taxon>Bacteria</taxon>
        <taxon>Bacillati</taxon>
        <taxon>Actinomycetota</taxon>
        <taxon>Actinomycetes</taxon>
        <taxon>Propionibacteriales</taxon>
        <taxon>Nocardioidaceae</taxon>
        <taxon>Nocardioides</taxon>
    </lineage>
</organism>